<dbReference type="GeneID" id="27716456"/>
<evidence type="ECO:0000313" key="2">
    <source>
        <dbReference type="EMBL" id="KIX93532.1"/>
    </source>
</evidence>
<feature type="transmembrane region" description="Helical" evidence="1">
    <location>
        <begin position="108"/>
        <end position="125"/>
    </location>
</feature>
<keyword evidence="1" id="KW-0472">Membrane</keyword>
<keyword evidence="3" id="KW-1185">Reference proteome</keyword>
<accession>A0A0D2JJY2</accession>
<keyword evidence="1" id="KW-0812">Transmembrane</keyword>
<dbReference type="VEuPathDB" id="FungiDB:Z520_10710"/>
<gene>
    <name evidence="2" type="ORF">Z520_10710</name>
</gene>
<dbReference type="Proteomes" id="UP000053411">
    <property type="component" value="Unassembled WGS sequence"/>
</dbReference>
<reference evidence="2 3" key="1">
    <citation type="submission" date="2015-01" db="EMBL/GenBank/DDBJ databases">
        <title>The Genome Sequence of Fonsecaea multimorphosa CBS 102226.</title>
        <authorList>
            <consortium name="The Broad Institute Genomics Platform"/>
            <person name="Cuomo C."/>
            <person name="de Hoog S."/>
            <person name="Gorbushina A."/>
            <person name="Stielow B."/>
            <person name="Teixiera M."/>
            <person name="Abouelleil A."/>
            <person name="Chapman S.B."/>
            <person name="Priest M."/>
            <person name="Young S.K."/>
            <person name="Wortman J."/>
            <person name="Nusbaum C."/>
            <person name="Birren B."/>
        </authorList>
    </citation>
    <scope>NUCLEOTIDE SEQUENCE [LARGE SCALE GENOMIC DNA]</scope>
    <source>
        <strain evidence="2 3">CBS 102226</strain>
    </source>
</reference>
<dbReference type="STRING" id="1442371.A0A0D2JJY2"/>
<sequence>MAPSRGRTAIASAADEGDTAVQQQSDSALISAKRNLNYLFSPTAAEKPARFRTRALLRTVRYVGQFIIWRLVRWAKYAAVGALVAAVGATAFGGMISGVAWLAAPPTIGASIIAASIWGVGRFAARRLHKRWKNSGGDVAEEVRERAGDQAGEIRREGSYGLDVGPRAVPW</sequence>
<feature type="transmembrane region" description="Helical" evidence="1">
    <location>
        <begin position="77"/>
        <end position="102"/>
    </location>
</feature>
<name>A0A0D2JJY2_9EURO</name>
<keyword evidence="1" id="KW-1133">Transmembrane helix</keyword>
<dbReference type="EMBL" id="KN848093">
    <property type="protein sequence ID" value="KIX93532.1"/>
    <property type="molecule type" value="Genomic_DNA"/>
</dbReference>
<protein>
    <submittedName>
        <fullName evidence="2">Uncharacterized protein</fullName>
    </submittedName>
</protein>
<organism evidence="2 3">
    <name type="scientific">Fonsecaea multimorphosa CBS 102226</name>
    <dbReference type="NCBI Taxonomy" id="1442371"/>
    <lineage>
        <taxon>Eukaryota</taxon>
        <taxon>Fungi</taxon>
        <taxon>Dikarya</taxon>
        <taxon>Ascomycota</taxon>
        <taxon>Pezizomycotina</taxon>
        <taxon>Eurotiomycetes</taxon>
        <taxon>Chaetothyriomycetidae</taxon>
        <taxon>Chaetothyriales</taxon>
        <taxon>Herpotrichiellaceae</taxon>
        <taxon>Fonsecaea</taxon>
    </lineage>
</organism>
<evidence type="ECO:0000313" key="3">
    <source>
        <dbReference type="Proteomes" id="UP000053411"/>
    </source>
</evidence>
<evidence type="ECO:0000256" key="1">
    <source>
        <dbReference type="SAM" id="Phobius"/>
    </source>
</evidence>
<proteinExistence type="predicted"/>
<dbReference type="RefSeq" id="XP_016627655.1">
    <property type="nucleotide sequence ID" value="XM_016781202.1"/>
</dbReference>
<dbReference type="OrthoDB" id="3597994at2759"/>
<dbReference type="AlphaFoldDB" id="A0A0D2JJY2"/>